<feature type="signal peptide" evidence="2">
    <location>
        <begin position="1"/>
        <end position="19"/>
    </location>
</feature>
<accession>A0A813RE29</accession>
<dbReference type="Proteomes" id="UP000663879">
    <property type="component" value="Unassembled WGS sequence"/>
</dbReference>
<feature type="transmembrane region" description="Helical" evidence="1">
    <location>
        <begin position="602"/>
        <end position="624"/>
    </location>
</feature>
<evidence type="ECO:0000256" key="2">
    <source>
        <dbReference type="SAM" id="SignalP"/>
    </source>
</evidence>
<evidence type="ECO:0000313" key="6">
    <source>
        <dbReference type="Proteomes" id="UP000663879"/>
    </source>
</evidence>
<dbReference type="Pfam" id="PF25898">
    <property type="entry name" value="LolA_2nd_metazoa"/>
    <property type="match status" value="1"/>
</dbReference>
<dbReference type="AlphaFoldDB" id="A0A813RE29"/>
<keyword evidence="2" id="KW-0732">Signal</keyword>
<reference evidence="5" key="1">
    <citation type="submission" date="2021-02" db="EMBL/GenBank/DDBJ databases">
        <authorList>
            <person name="Nowell W R."/>
        </authorList>
    </citation>
    <scope>NUCLEOTIDE SEQUENCE</scope>
    <source>
        <strain evidence="5">Ploen Becks lab</strain>
    </source>
</reference>
<keyword evidence="6" id="KW-1185">Reference proteome</keyword>
<name>A0A813RE29_9BILA</name>
<keyword evidence="1" id="KW-1133">Transmembrane helix</keyword>
<dbReference type="PANTHER" id="PTHR36902">
    <property type="entry name" value="ENRICHED IN SURFACE-LABELED PROTEOME PROTEIN 9"/>
    <property type="match status" value="1"/>
</dbReference>
<dbReference type="InterPro" id="IPR058831">
    <property type="entry name" value="LolA-like_dom_2nd"/>
</dbReference>
<gene>
    <name evidence="5" type="ORF">OXX778_LOCUS5536</name>
</gene>
<dbReference type="Pfam" id="PF25899">
    <property type="entry name" value="DUF7959"/>
    <property type="match status" value="1"/>
</dbReference>
<sequence>MKQNAFILISIILVNGYFAQDDSFCDTQTETSDLKIPLLPVYGKYQAFIEKNSDSETEEIVEYYDGSLNYGMVTYFLATIRTKMYLNYNLNELLWILGDNCKVYKLNESISLTPFEVININGSQHIASPLNSLLSIPGVEFKFLSSSNTIRGIPVNQWQACSKSPLLQKTIKITASFSNDKKWSPAVPIPSFPSIPIEVSIQYKADDETIPKTELYSFMKFKVVNFFQEEDYFTPKGIYCPGRQSIKDIPEIPDSFAFSSQVVSPFPNQFDKLGAIETLFEEYNLKNNLFHLVYSSANSISNEIHDFNTGLRYTFDRKTGSCTIAPLTNSELDVGKNGSYVYLRDPKEMFYFENKNYQYVGIKRLDGINCDVWIGQRDYNGINSTIEWYFLSDFWNASSNLASKREPVPLQIRMYVPLPLQDTPNKYTILEVKYNLFGFSKIPFIARDYDISSCNEEAEKRFFIFELGNDLSHLIRSNLYEFQRALLGVLQEQIRVTILRITRLQIVFDSDGVFALFTLLDRAKSYGPVSPPKDDLSLEDAVKKLKEAVSMDKIQIPFESPDDNDEYIVPVMRDSLREIGDYSEGFVEIHKQIIKRNFSNTALAVVTIVATLVGLTIGVFFIVLHKSNKIKLPFL</sequence>
<organism evidence="5 6">
    <name type="scientific">Brachionus calyciflorus</name>
    <dbReference type="NCBI Taxonomy" id="104777"/>
    <lineage>
        <taxon>Eukaryota</taxon>
        <taxon>Metazoa</taxon>
        <taxon>Spiralia</taxon>
        <taxon>Gnathifera</taxon>
        <taxon>Rotifera</taxon>
        <taxon>Eurotatoria</taxon>
        <taxon>Monogononta</taxon>
        <taxon>Pseudotrocha</taxon>
        <taxon>Ploima</taxon>
        <taxon>Brachionidae</taxon>
        <taxon>Brachionus</taxon>
    </lineage>
</organism>
<dbReference type="EMBL" id="CAJNOC010000609">
    <property type="protein sequence ID" value="CAF0782441.1"/>
    <property type="molecule type" value="Genomic_DNA"/>
</dbReference>
<dbReference type="OrthoDB" id="10051728at2759"/>
<evidence type="ECO:0000259" key="3">
    <source>
        <dbReference type="Pfam" id="PF25898"/>
    </source>
</evidence>
<dbReference type="InterPro" id="IPR058265">
    <property type="entry name" value="DUF7959"/>
</dbReference>
<comment type="caution">
    <text evidence="5">The sequence shown here is derived from an EMBL/GenBank/DDBJ whole genome shotgun (WGS) entry which is preliminary data.</text>
</comment>
<evidence type="ECO:0000256" key="1">
    <source>
        <dbReference type="SAM" id="Phobius"/>
    </source>
</evidence>
<feature type="chain" id="PRO_5032269808" evidence="2">
    <location>
        <begin position="20"/>
        <end position="635"/>
    </location>
</feature>
<feature type="domain" description="LolA-like" evidence="3">
    <location>
        <begin position="235"/>
        <end position="454"/>
    </location>
</feature>
<protein>
    <submittedName>
        <fullName evidence="5">Uncharacterized protein</fullName>
    </submittedName>
</protein>
<proteinExistence type="predicted"/>
<feature type="domain" description="DUF7959" evidence="4">
    <location>
        <begin position="462"/>
        <end position="566"/>
    </location>
</feature>
<keyword evidence="1" id="KW-0472">Membrane</keyword>
<evidence type="ECO:0000313" key="5">
    <source>
        <dbReference type="EMBL" id="CAF0782441.1"/>
    </source>
</evidence>
<dbReference type="PANTHER" id="PTHR36902:SF1">
    <property type="entry name" value="ENRICHED IN SURFACE-LABELED PROTEOME PROTEIN 9"/>
    <property type="match status" value="1"/>
</dbReference>
<keyword evidence="1" id="KW-0812">Transmembrane</keyword>
<evidence type="ECO:0000259" key="4">
    <source>
        <dbReference type="Pfam" id="PF25899"/>
    </source>
</evidence>